<gene>
    <name evidence="1" type="ORF">C7B65_11190</name>
</gene>
<dbReference type="RefSeq" id="WP_073071948.1">
    <property type="nucleotide sequence ID" value="NZ_MPPI01000013.1"/>
</dbReference>
<dbReference type="Gene3D" id="3.30.160.250">
    <property type="match status" value="1"/>
</dbReference>
<comment type="caution">
    <text evidence="1">The sequence shown here is derived from an EMBL/GenBank/DDBJ whole genome shotgun (WGS) entry which is preliminary data.</text>
</comment>
<sequence>MATTMEKDHMGTISILLEREINGFRASVLGLPDCQAQGVTREDALSNVQKALSKRLESAEVVTIPLDSFSLPKLAGLFKDDPQWNEFQAAMASYRQEVDAELEAEYLQSDQPSSVA</sequence>
<name>A0A2T1DG73_9CYAN</name>
<evidence type="ECO:0000313" key="1">
    <source>
        <dbReference type="EMBL" id="PSB19475.1"/>
    </source>
</evidence>
<protein>
    <submittedName>
        <fullName evidence="1">HicB family protein</fullName>
    </submittedName>
</protein>
<dbReference type="Proteomes" id="UP000238634">
    <property type="component" value="Unassembled WGS sequence"/>
</dbReference>
<dbReference type="EMBL" id="PVWG01000010">
    <property type="protein sequence ID" value="PSB19475.1"/>
    <property type="molecule type" value="Genomic_DNA"/>
</dbReference>
<proteinExistence type="predicted"/>
<dbReference type="OrthoDB" id="428699at2"/>
<keyword evidence="2" id="KW-1185">Reference proteome</keyword>
<evidence type="ECO:0000313" key="2">
    <source>
        <dbReference type="Proteomes" id="UP000238634"/>
    </source>
</evidence>
<organism evidence="1 2">
    <name type="scientific">Phormidesmis priestleyi ULC007</name>
    <dbReference type="NCBI Taxonomy" id="1920490"/>
    <lineage>
        <taxon>Bacteria</taxon>
        <taxon>Bacillati</taxon>
        <taxon>Cyanobacteriota</taxon>
        <taxon>Cyanophyceae</taxon>
        <taxon>Leptolyngbyales</taxon>
        <taxon>Leptolyngbyaceae</taxon>
        <taxon>Phormidesmis</taxon>
    </lineage>
</organism>
<reference evidence="1 2" key="2">
    <citation type="submission" date="2018-03" db="EMBL/GenBank/DDBJ databases">
        <title>The ancient ancestry and fast evolution of plastids.</title>
        <authorList>
            <person name="Moore K.R."/>
            <person name="Magnabosco C."/>
            <person name="Momper L."/>
            <person name="Gold D.A."/>
            <person name="Bosak T."/>
            <person name="Fournier G.P."/>
        </authorList>
    </citation>
    <scope>NUCLEOTIDE SEQUENCE [LARGE SCALE GENOMIC DNA]</scope>
    <source>
        <strain evidence="1 2">ULC007</strain>
    </source>
</reference>
<reference evidence="1 2" key="1">
    <citation type="submission" date="2018-02" db="EMBL/GenBank/DDBJ databases">
        <authorList>
            <person name="Cohen D.B."/>
            <person name="Kent A.D."/>
        </authorList>
    </citation>
    <scope>NUCLEOTIDE SEQUENCE [LARGE SCALE GENOMIC DNA]</scope>
    <source>
        <strain evidence="1 2">ULC007</strain>
    </source>
</reference>
<accession>A0A2T1DG73</accession>
<dbReference type="SUPFAM" id="SSF143100">
    <property type="entry name" value="TTHA1013/TTHA0281-like"/>
    <property type="match status" value="1"/>
</dbReference>
<dbReference type="InterPro" id="IPR035069">
    <property type="entry name" value="TTHA1013/TTHA0281-like"/>
</dbReference>
<dbReference type="AlphaFoldDB" id="A0A2T1DG73"/>